<dbReference type="AlphaFoldDB" id="A0A0V1PXT8"/>
<name>A0A0V1PXT8_9ASCO</name>
<dbReference type="OrthoDB" id="6278596at2759"/>
<dbReference type="Pfam" id="PF11817">
    <property type="entry name" value="Foie-gras_1"/>
    <property type="match status" value="1"/>
</dbReference>
<dbReference type="InterPro" id="IPR021773">
    <property type="entry name" value="TPC11"/>
</dbReference>
<evidence type="ECO:0000313" key="3">
    <source>
        <dbReference type="Proteomes" id="UP000054251"/>
    </source>
</evidence>
<protein>
    <recommendedName>
        <fullName evidence="1">Trafficking protein particle complex subunit 11 domain-containing protein</fullName>
    </recommendedName>
</protein>
<keyword evidence="3" id="KW-1185">Reference proteome</keyword>
<dbReference type="Proteomes" id="UP000054251">
    <property type="component" value="Unassembled WGS sequence"/>
</dbReference>
<sequence>MENYNSLFLQQLVPLLFFQTEGSSEVVLKLIKTLDQFNIKDAIWDNSIIKNRLLNIKYRIKVIETLEYQLPQGIKSSTEEDEHSILSPFNMKSELFPNGILSYKWFKKYIEDIPFASIMTFSLGQTSESDNELIDRINSFKNAYQESRVSLVVIIISDSEDINADDDRIHNLRQATGLPKLTGLIYLNTCPDTIGRDIEILVSSVLSNLKAVAVDFYSSIENKVRQRHKKYYSCPSTSSIDTKIELTPIFLETRNLIKQGMLNQLSHPHNLETSLKFLEYAYQDIIELSRDNFTNIIKEDSISRHDLELYDQFRTLIDVIAFHIVRGYLSLEEPILALKKHKAHIINVLDAFNGGNGDNNNWISIQYQWLGELMTLIPGSILNSLNLKGYKKKSKNSKVFKIFGGVQFYETHDYDLITSPEFVFMKSAEYCTGTSGKNIKLKYLNNSDDLETVSKRKIMLLLNAKDCLQKDDSHKSSSDGHSNFGSMCQYISWLIANEYSKLSDEASLSKAIEYYELCLSEAQFGNARISQIILQNLLKYYSKSKNIRKMLATVLKLSGLSFPGGNVPIQINLNDLGSKESDLHELDTNDIQLVDVDALLLSEQYNKLGPNECSLYESCVSQITFKPLINLQHLKMILSEGSDEAQVRLSIKKCEVKFHKQGEHSDPCAYKDVVITQNSTLPSDFLQTVEVLEKGNKFGGEFNISFTDSDDRNASKVFQFSQVSRRAGSYMIGSINLETEISISNSGKELKLTGKNSIALDDGNSANVSHHKFMYSTTKESRLQKTAVRMYSQAPHVIRVLPLKPDVTITMESSVVNSIIVGEKISIPFRIQYKSPKNQKVAYKNILLAPKVKIISDAQDQGFVSPLTTQVNWDELKDDEPLSLKSLVSSDEETTTHNLNISILNSSINGDDNSSILNNTFMASIDLKTLVSEEGEDNSEENSLTIYDTADYTLPVITRPFDCKFSISPRYRNEDAVDMPCPFILSPDSKDSNSRDKTSNYSMPIATRLWMGKLSLVDNLAQSNKESELQIEEAKFSIKSKNSELIVETIDQEHRINQNDITQLFTTRSKNGFSHRNVMVNASVNIKWKRKDKEIINEFKSIEWQIVLPLSDPRVLLSLEFKETKMAKFKYIIENPTPRIFMFTTQLSTEEINDDIEWQFEDDRNIVPLKQPAFPVLPFNRNIIEFYAKLTNNTSQDLIALPQFKVYDVHYKVTLPTLAVCENVVVKNNNSLYWQLNGQPTALSLR</sequence>
<feature type="domain" description="Trafficking protein particle complex subunit 11" evidence="1">
    <location>
        <begin position="312"/>
        <end position="387"/>
    </location>
</feature>
<proteinExistence type="predicted"/>
<evidence type="ECO:0000259" key="1">
    <source>
        <dbReference type="Pfam" id="PF11817"/>
    </source>
</evidence>
<reference evidence="2 3" key="1">
    <citation type="submission" date="2015-11" db="EMBL/GenBank/DDBJ databases">
        <title>The genome of Debaryomyces fabryi.</title>
        <authorList>
            <person name="Tafer H."/>
            <person name="Lopandic K."/>
        </authorList>
    </citation>
    <scope>NUCLEOTIDE SEQUENCE [LARGE SCALE GENOMIC DNA]</scope>
    <source>
        <strain evidence="2 3">CBS 789</strain>
    </source>
</reference>
<comment type="caution">
    <text evidence="2">The sequence shown here is derived from an EMBL/GenBank/DDBJ whole genome shotgun (WGS) entry which is preliminary data.</text>
</comment>
<evidence type="ECO:0000313" key="2">
    <source>
        <dbReference type="EMBL" id="KSA01076.1"/>
    </source>
</evidence>
<dbReference type="PANTHER" id="PTHR14374">
    <property type="entry name" value="FOIE GRAS"/>
    <property type="match status" value="1"/>
</dbReference>
<gene>
    <name evidence="2" type="ORF">AC631_03144</name>
</gene>
<dbReference type="RefSeq" id="XP_015467178.1">
    <property type="nucleotide sequence ID" value="XM_015611973.1"/>
</dbReference>
<organism evidence="2 3">
    <name type="scientific">Debaryomyces fabryi</name>
    <dbReference type="NCBI Taxonomy" id="58627"/>
    <lineage>
        <taxon>Eukaryota</taxon>
        <taxon>Fungi</taxon>
        <taxon>Dikarya</taxon>
        <taxon>Ascomycota</taxon>
        <taxon>Saccharomycotina</taxon>
        <taxon>Pichiomycetes</taxon>
        <taxon>Debaryomycetaceae</taxon>
        <taxon>Debaryomyces</taxon>
    </lineage>
</organism>
<dbReference type="GeneID" id="26840153"/>
<accession>A0A0V1PXT8</accession>
<dbReference type="EMBL" id="LMYN01000064">
    <property type="protein sequence ID" value="KSA01076.1"/>
    <property type="molecule type" value="Genomic_DNA"/>
</dbReference>
<dbReference type="PANTHER" id="PTHR14374:SF0">
    <property type="entry name" value="TRAFFICKING PROTEIN PARTICLE COMPLEX SUBUNIT 11"/>
    <property type="match status" value="1"/>
</dbReference>